<protein>
    <submittedName>
        <fullName evidence="9">Uncharacterized protein</fullName>
    </submittedName>
</protein>
<dbReference type="Pfam" id="PF10345">
    <property type="entry name" value="Cohesin_load"/>
    <property type="match status" value="1"/>
</dbReference>
<dbReference type="GO" id="GO:0051301">
    <property type="term" value="P:cell division"/>
    <property type="evidence" value="ECO:0007669"/>
    <property type="project" value="UniProtKB-KW"/>
</dbReference>
<gene>
    <name evidence="9" type="ORF">CERSUDRAFT_163693</name>
</gene>
<dbReference type="AlphaFoldDB" id="M2QY71"/>
<dbReference type="InterPro" id="IPR019440">
    <property type="entry name" value="MAU2"/>
</dbReference>
<keyword evidence="3" id="KW-0132">Cell division</keyword>
<dbReference type="HOGENOM" id="CLU_670072_0_0_1"/>
<dbReference type="GO" id="GO:0007059">
    <property type="term" value="P:chromosome segregation"/>
    <property type="evidence" value="ECO:0007669"/>
    <property type="project" value="UniProtKB-KW"/>
</dbReference>
<keyword evidence="7" id="KW-0131">Cell cycle</keyword>
<keyword evidence="6" id="KW-0539">Nucleus</keyword>
<evidence type="ECO:0000256" key="1">
    <source>
        <dbReference type="ARBA" id="ARBA00004123"/>
    </source>
</evidence>
<name>M2QY71_CERS8</name>
<evidence type="ECO:0000256" key="5">
    <source>
        <dbReference type="ARBA" id="ARBA00022829"/>
    </source>
</evidence>
<dbReference type="OrthoDB" id="5565328at2759"/>
<evidence type="ECO:0000256" key="7">
    <source>
        <dbReference type="ARBA" id="ARBA00023306"/>
    </source>
</evidence>
<keyword evidence="10" id="KW-1185">Reference proteome</keyword>
<evidence type="ECO:0000256" key="8">
    <source>
        <dbReference type="SAM" id="Phobius"/>
    </source>
</evidence>
<keyword evidence="8" id="KW-0472">Membrane</keyword>
<dbReference type="Proteomes" id="UP000016930">
    <property type="component" value="Unassembled WGS sequence"/>
</dbReference>
<evidence type="ECO:0000313" key="10">
    <source>
        <dbReference type="Proteomes" id="UP000016930"/>
    </source>
</evidence>
<sequence length="411" mass="44601">MCNVRFEDAFEAAIALHLLMLAVVFYTHVGSAVEVSPRLAHLHALLDSGALDKFPNGIVEISLPDSHPLSVHVTHPRVLFLLAFLVSSTAKRDAVGRRPKRKIFATEGLVAWEVEASREIFLTNWASLGDVEETELRLAKIKADMLCEVVAVSILRSEFEVAEDNLDMLIAHTRTYSIFHLFEARIALHHAHLAHALGQQERALDCYHVAAHCAAEYSFEDIAARAGAITLQIGMNRAGTNQTGARCHPSNFQVDLQEAAEVAKLCKGIGGTLEAIGQVIEACLAPEILRAKQHLKRALALASSAQDNHMRALILALIAAHYLHTAGEHAREMLQTCEQIAAGLGAPPAKVQGGGTGAQVAPVVGNVPLGLWIGERFLELHKRAGKEDRAKKQAAVNTHLRAAVDNLTRRA</sequence>
<evidence type="ECO:0000256" key="4">
    <source>
        <dbReference type="ARBA" id="ARBA00022776"/>
    </source>
</evidence>
<keyword evidence="5" id="KW-0159">Chromosome partition</keyword>
<evidence type="ECO:0000256" key="3">
    <source>
        <dbReference type="ARBA" id="ARBA00022618"/>
    </source>
</evidence>
<feature type="transmembrane region" description="Helical" evidence="8">
    <location>
        <begin position="12"/>
        <end position="29"/>
    </location>
</feature>
<organism evidence="9 10">
    <name type="scientific">Ceriporiopsis subvermispora (strain B)</name>
    <name type="common">White-rot fungus</name>
    <name type="synonym">Gelatoporia subvermispora</name>
    <dbReference type="NCBI Taxonomy" id="914234"/>
    <lineage>
        <taxon>Eukaryota</taxon>
        <taxon>Fungi</taxon>
        <taxon>Dikarya</taxon>
        <taxon>Basidiomycota</taxon>
        <taxon>Agaricomycotina</taxon>
        <taxon>Agaricomycetes</taxon>
        <taxon>Polyporales</taxon>
        <taxon>Gelatoporiaceae</taxon>
        <taxon>Gelatoporia</taxon>
    </lineage>
</organism>
<dbReference type="GO" id="GO:0005634">
    <property type="term" value="C:nucleus"/>
    <property type="evidence" value="ECO:0007669"/>
    <property type="project" value="UniProtKB-SubCell"/>
</dbReference>
<evidence type="ECO:0000256" key="2">
    <source>
        <dbReference type="ARBA" id="ARBA00008585"/>
    </source>
</evidence>
<keyword evidence="4" id="KW-0498">Mitosis</keyword>
<reference evidence="9 10" key="1">
    <citation type="journal article" date="2012" name="Proc. Natl. Acad. Sci. U.S.A.">
        <title>Comparative genomics of Ceriporiopsis subvermispora and Phanerochaete chrysosporium provide insight into selective ligninolysis.</title>
        <authorList>
            <person name="Fernandez-Fueyo E."/>
            <person name="Ruiz-Duenas F.J."/>
            <person name="Ferreira P."/>
            <person name="Floudas D."/>
            <person name="Hibbett D.S."/>
            <person name="Canessa P."/>
            <person name="Larrondo L.F."/>
            <person name="James T.Y."/>
            <person name="Seelenfreund D."/>
            <person name="Lobos S."/>
            <person name="Polanco R."/>
            <person name="Tello M."/>
            <person name="Honda Y."/>
            <person name="Watanabe T."/>
            <person name="Watanabe T."/>
            <person name="Ryu J.S."/>
            <person name="Kubicek C.P."/>
            <person name="Schmoll M."/>
            <person name="Gaskell J."/>
            <person name="Hammel K.E."/>
            <person name="St John F.J."/>
            <person name="Vanden Wymelenberg A."/>
            <person name="Sabat G."/>
            <person name="Splinter BonDurant S."/>
            <person name="Syed K."/>
            <person name="Yadav J.S."/>
            <person name="Doddapaneni H."/>
            <person name="Subramanian V."/>
            <person name="Lavin J.L."/>
            <person name="Oguiza J.A."/>
            <person name="Perez G."/>
            <person name="Pisabarro A.G."/>
            <person name="Ramirez L."/>
            <person name="Santoyo F."/>
            <person name="Master E."/>
            <person name="Coutinho P.M."/>
            <person name="Henrissat B."/>
            <person name="Lombard V."/>
            <person name="Magnuson J.K."/>
            <person name="Kuees U."/>
            <person name="Hori C."/>
            <person name="Igarashi K."/>
            <person name="Samejima M."/>
            <person name="Held B.W."/>
            <person name="Barry K.W."/>
            <person name="LaButti K.M."/>
            <person name="Lapidus A."/>
            <person name="Lindquist E.A."/>
            <person name="Lucas S.M."/>
            <person name="Riley R."/>
            <person name="Salamov A.A."/>
            <person name="Hoffmeister D."/>
            <person name="Schwenk D."/>
            <person name="Hadar Y."/>
            <person name="Yarden O."/>
            <person name="de Vries R.P."/>
            <person name="Wiebenga A."/>
            <person name="Stenlid J."/>
            <person name="Eastwood D."/>
            <person name="Grigoriev I.V."/>
            <person name="Berka R.M."/>
            <person name="Blanchette R.A."/>
            <person name="Kersten P."/>
            <person name="Martinez A.T."/>
            <person name="Vicuna R."/>
            <person name="Cullen D."/>
        </authorList>
    </citation>
    <scope>NUCLEOTIDE SEQUENCE [LARGE SCALE GENOMIC DNA]</scope>
    <source>
        <strain evidence="9 10">B</strain>
    </source>
</reference>
<dbReference type="EMBL" id="KB445831">
    <property type="protein sequence ID" value="EMD30877.1"/>
    <property type="molecule type" value="Genomic_DNA"/>
</dbReference>
<proteinExistence type="inferred from homology"/>
<evidence type="ECO:0000313" key="9">
    <source>
        <dbReference type="EMBL" id="EMD30877.1"/>
    </source>
</evidence>
<keyword evidence="8" id="KW-0812">Transmembrane</keyword>
<dbReference type="GO" id="GO:0007064">
    <property type="term" value="P:mitotic sister chromatid cohesion"/>
    <property type="evidence" value="ECO:0007669"/>
    <property type="project" value="InterPro"/>
</dbReference>
<comment type="subcellular location">
    <subcellularLocation>
        <location evidence="1">Nucleus</location>
    </subcellularLocation>
</comment>
<comment type="similarity">
    <text evidence="2">Belongs to the SCC4/mau-2 family.</text>
</comment>
<accession>M2QY71</accession>
<feature type="non-terminal residue" evidence="9">
    <location>
        <position position="1"/>
    </location>
</feature>
<keyword evidence="8" id="KW-1133">Transmembrane helix</keyword>
<evidence type="ECO:0000256" key="6">
    <source>
        <dbReference type="ARBA" id="ARBA00023242"/>
    </source>
</evidence>
<dbReference type="PANTHER" id="PTHR21394">
    <property type="entry name" value="MAU2 CHROMATID COHESION FACTOR HOMOLOG"/>
    <property type="match status" value="1"/>
</dbReference>